<evidence type="ECO:0000313" key="3">
    <source>
        <dbReference type="Proteomes" id="UP000070544"/>
    </source>
</evidence>
<dbReference type="OrthoDB" id="2178439at2759"/>
<feature type="region of interest" description="Disordered" evidence="1">
    <location>
        <begin position="611"/>
        <end position="703"/>
    </location>
</feature>
<proteinExistence type="predicted"/>
<dbReference type="InterPro" id="IPR029063">
    <property type="entry name" value="SAM-dependent_MTases_sf"/>
</dbReference>
<evidence type="ECO:0000313" key="2">
    <source>
        <dbReference type="EMBL" id="KXS10048.1"/>
    </source>
</evidence>
<dbReference type="AlphaFoldDB" id="A0A139A087"/>
<feature type="compositionally biased region" description="Basic and acidic residues" evidence="1">
    <location>
        <begin position="645"/>
        <end position="655"/>
    </location>
</feature>
<gene>
    <name evidence="2" type="ORF">M427DRAFT_37959</name>
</gene>
<feature type="compositionally biased region" description="Polar residues" evidence="1">
    <location>
        <begin position="620"/>
        <end position="629"/>
    </location>
</feature>
<evidence type="ECO:0000256" key="1">
    <source>
        <dbReference type="SAM" id="MobiDB-lite"/>
    </source>
</evidence>
<feature type="compositionally biased region" description="Gly residues" evidence="1">
    <location>
        <begin position="684"/>
        <end position="695"/>
    </location>
</feature>
<dbReference type="EMBL" id="KQ965839">
    <property type="protein sequence ID" value="KXS10048.1"/>
    <property type="molecule type" value="Genomic_DNA"/>
</dbReference>
<accession>A0A139A087</accession>
<sequence>MSSSSITSIIAKWHLQGTFTIPMNQIDLKAFTPIQERYKPGVLEIIMVILFCIGEDRYGIVNGNHRLVALYCLKDEDKDYETLPRLLDGTLTVNAIILWDDTPEYVRSHIGSMVNFTGKTRVPMNPFNTFMAVHRSLTYGTTNRTQRQVRNVVKDFEGTSHVKQIGNWITVAKSYTAVPNFEAILCEDAISNMPNFCLPITTLYAEGGVKKYLVDKDPELALKEVQDMAQLWGTFKDTSTCAHVLEECKERLGTVSKKGKEKGRPLKHKFASPTITLINVQKLEDTLNKFSADKGQTANLIVLDFPSLDQADHGNPSRLWGLQDIALNKVLHPDGILMEYSSVCRDYTNFGASSISTIHVTFHANVSWTKKVLNDKATIFGAKNVVAHYIVASRSAHAVNWSIGTNWRRTWSTTNFFGPYIVPEQDVVTYKAQQEGRKAIKNVPFFSGQVPSALWMEVLTLLTNPGNHVVIPSVGTGSLATACALLGRECTGWVFDDHFHSRLNSHHMELEAQTNKDARKVFERLILDRDFFHYTTASFSAEVAATPASKVQLLAENVDDEDDKELIKVPPEDPSQYPSTAPDRPSSSNVLWNSQGVPLVAQFISDQAAVASRDEDNEADSYSGQSLSKYSDCKDPRTPPPEDTTESKPEVEEATAKPLNLKSILLQKGPVNQHPLNLYKSRGKGGAGGEGGLRGARGAVVHL</sequence>
<protein>
    <submittedName>
        <fullName evidence="2">Uncharacterized protein</fullName>
    </submittedName>
</protein>
<dbReference type="Proteomes" id="UP000070544">
    <property type="component" value="Unassembled WGS sequence"/>
</dbReference>
<feature type="region of interest" description="Disordered" evidence="1">
    <location>
        <begin position="568"/>
        <end position="591"/>
    </location>
</feature>
<keyword evidence="3" id="KW-1185">Reference proteome</keyword>
<organism evidence="2 3">
    <name type="scientific">Gonapodya prolifera (strain JEL478)</name>
    <name type="common">Monoblepharis prolifera</name>
    <dbReference type="NCBI Taxonomy" id="1344416"/>
    <lineage>
        <taxon>Eukaryota</taxon>
        <taxon>Fungi</taxon>
        <taxon>Fungi incertae sedis</taxon>
        <taxon>Chytridiomycota</taxon>
        <taxon>Chytridiomycota incertae sedis</taxon>
        <taxon>Monoblepharidomycetes</taxon>
        <taxon>Monoblepharidales</taxon>
        <taxon>Gonapodyaceae</taxon>
        <taxon>Gonapodya</taxon>
    </lineage>
</organism>
<name>A0A139A087_GONPJ</name>
<dbReference type="SUPFAM" id="SSF53335">
    <property type="entry name" value="S-adenosyl-L-methionine-dependent methyltransferases"/>
    <property type="match status" value="1"/>
</dbReference>
<reference evidence="2 3" key="1">
    <citation type="journal article" date="2015" name="Genome Biol. Evol.">
        <title>Phylogenomic analyses indicate that early fungi evolved digesting cell walls of algal ancestors of land plants.</title>
        <authorList>
            <person name="Chang Y."/>
            <person name="Wang S."/>
            <person name="Sekimoto S."/>
            <person name="Aerts A.L."/>
            <person name="Choi C."/>
            <person name="Clum A."/>
            <person name="LaButti K.M."/>
            <person name="Lindquist E.A."/>
            <person name="Yee Ngan C."/>
            <person name="Ohm R.A."/>
            <person name="Salamov A.A."/>
            <person name="Grigoriev I.V."/>
            <person name="Spatafora J.W."/>
            <person name="Berbee M.L."/>
        </authorList>
    </citation>
    <scope>NUCLEOTIDE SEQUENCE [LARGE SCALE GENOMIC DNA]</scope>
    <source>
        <strain evidence="2 3">JEL478</strain>
    </source>
</reference>
<dbReference type="Gene3D" id="3.40.50.150">
    <property type="entry name" value="Vaccinia Virus protein VP39"/>
    <property type="match status" value="1"/>
</dbReference>